<name>A0ACC0M538_RHOML</name>
<keyword evidence="2" id="KW-1185">Reference proteome</keyword>
<organism evidence="1 2">
    <name type="scientific">Rhododendron molle</name>
    <name type="common">Chinese azalea</name>
    <name type="synonym">Azalea mollis</name>
    <dbReference type="NCBI Taxonomy" id="49168"/>
    <lineage>
        <taxon>Eukaryota</taxon>
        <taxon>Viridiplantae</taxon>
        <taxon>Streptophyta</taxon>
        <taxon>Embryophyta</taxon>
        <taxon>Tracheophyta</taxon>
        <taxon>Spermatophyta</taxon>
        <taxon>Magnoliopsida</taxon>
        <taxon>eudicotyledons</taxon>
        <taxon>Gunneridae</taxon>
        <taxon>Pentapetalae</taxon>
        <taxon>asterids</taxon>
        <taxon>Ericales</taxon>
        <taxon>Ericaceae</taxon>
        <taxon>Ericoideae</taxon>
        <taxon>Rhodoreae</taxon>
        <taxon>Rhododendron</taxon>
    </lineage>
</organism>
<dbReference type="Proteomes" id="UP001062846">
    <property type="component" value="Chromosome 10"/>
</dbReference>
<protein>
    <submittedName>
        <fullName evidence="1">Uncharacterized protein</fullName>
    </submittedName>
</protein>
<evidence type="ECO:0000313" key="1">
    <source>
        <dbReference type="EMBL" id="KAI8535453.1"/>
    </source>
</evidence>
<evidence type="ECO:0000313" key="2">
    <source>
        <dbReference type="Proteomes" id="UP001062846"/>
    </source>
</evidence>
<accession>A0ACC0M538</accession>
<proteinExistence type="predicted"/>
<sequence>MPDLLLGRTTSPSPPLLRSLGAKKPTRIWPQIWQLRIYNPPTGGICNDRGYPCR</sequence>
<dbReference type="EMBL" id="CM046397">
    <property type="protein sequence ID" value="KAI8535453.1"/>
    <property type="molecule type" value="Genomic_DNA"/>
</dbReference>
<comment type="caution">
    <text evidence="1">The sequence shown here is derived from an EMBL/GenBank/DDBJ whole genome shotgun (WGS) entry which is preliminary data.</text>
</comment>
<gene>
    <name evidence="1" type="ORF">RHMOL_Rhmol10G0175600</name>
</gene>
<reference evidence="1" key="1">
    <citation type="submission" date="2022-02" db="EMBL/GenBank/DDBJ databases">
        <title>Plant Genome Project.</title>
        <authorList>
            <person name="Zhang R.-G."/>
        </authorList>
    </citation>
    <scope>NUCLEOTIDE SEQUENCE</scope>
    <source>
        <strain evidence="1">AT1</strain>
    </source>
</reference>